<sequence>MLVEGTIRWQVTEDCPWDLLLALALRDLAGLETTCAPDLPRAIPDVGSIDVSDIDARMLAAQWRGWWTGIVPLETRPFISEVRPPHFAAFDRALELQEAMYRAYDRAMDWARMRRYEYLQAVEVREHPLADVYGLVQKRQFELRRQSSSFRLDLAVLPLAAPGAWVAAPDTIVVSKALRDDAKGFTEWLLPLVIALV</sequence>
<organism evidence="1 2">
    <name type="scientific">Paramicrobacterium chengjingii</name>
    <dbReference type="NCBI Taxonomy" id="2769067"/>
    <lineage>
        <taxon>Bacteria</taxon>
        <taxon>Bacillati</taxon>
        <taxon>Actinomycetota</taxon>
        <taxon>Actinomycetes</taxon>
        <taxon>Micrococcales</taxon>
        <taxon>Microbacteriaceae</taxon>
        <taxon>Paramicrobacterium</taxon>
    </lineage>
</organism>
<accession>A0ABX6YM04</accession>
<evidence type="ECO:0000313" key="2">
    <source>
        <dbReference type="Proteomes" id="UP000662814"/>
    </source>
</evidence>
<keyword evidence="2" id="KW-1185">Reference proteome</keyword>
<reference evidence="1 2" key="1">
    <citation type="submission" date="2020-12" db="EMBL/GenBank/DDBJ databases">
        <title>Microbacterium sp. HY060.</title>
        <authorList>
            <person name="Zhou J."/>
        </authorList>
    </citation>
    <scope>NUCLEOTIDE SEQUENCE [LARGE SCALE GENOMIC DNA]</scope>
    <source>
        <strain evidence="1 2">HY60</strain>
    </source>
</reference>
<dbReference type="EMBL" id="CP061169">
    <property type="protein sequence ID" value="QPZ39831.1"/>
    <property type="molecule type" value="Genomic_DNA"/>
</dbReference>
<gene>
    <name evidence="1" type="ORF">HCR76_07325</name>
</gene>
<proteinExistence type="predicted"/>
<dbReference type="RefSeq" id="WP_166989593.1">
    <property type="nucleotide sequence ID" value="NZ_CP061169.1"/>
</dbReference>
<name>A0ABX6YM04_9MICO</name>
<protein>
    <submittedName>
        <fullName evidence="1">Uncharacterized protein</fullName>
    </submittedName>
</protein>
<evidence type="ECO:0000313" key="1">
    <source>
        <dbReference type="EMBL" id="QPZ39831.1"/>
    </source>
</evidence>
<dbReference type="Proteomes" id="UP000662814">
    <property type="component" value="Chromosome"/>
</dbReference>